<dbReference type="EMBL" id="JAHESC010000008">
    <property type="protein sequence ID" value="MBT1686448.1"/>
    <property type="molecule type" value="Genomic_DNA"/>
</dbReference>
<dbReference type="PANTHER" id="PTHR15337">
    <property type="entry name" value="ANTERIOR GRADIENT PROTEIN-RELATED"/>
    <property type="match status" value="1"/>
</dbReference>
<dbReference type="PROSITE" id="PS51352">
    <property type="entry name" value="THIOREDOXIN_2"/>
    <property type="match status" value="1"/>
</dbReference>
<keyword evidence="1" id="KW-0732">Signal</keyword>
<feature type="domain" description="Thioredoxin" evidence="3">
    <location>
        <begin position="1"/>
        <end position="139"/>
    </location>
</feature>
<feature type="compositionally biased region" description="Basic and acidic residues" evidence="2">
    <location>
        <begin position="80"/>
        <end position="98"/>
    </location>
</feature>
<dbReference type="Proteomes" id="UP001319180">
    <property type="component" value="Unassembled WGS sequence"/>
</dbReference>
<name>A0AAP2D6S2_9BACT</name>
<comment type="caution">
    <text evidence="4">The sequence shown here is derived from an EMBL/GenBank/DDBJ whole genome shotgun (WGS) entry which is preliminary data.</text>
</comment>
<dbReference type="InterPro" id="IPR013766">
    <property type="entry name" value="Thioredoxin_domain"/>
</dbReference>
<evidence type="ECO:0000313" key="4">
    <source>
        <dbReference type="EMBL" id="MBT1686448.1"/>
    </source>
</evidence>
<evidence type="ECO:0000313" key="5">
    <source>
        <dbReference type="Proteomes" id="UP001319180"/>
    </source>
</evidence>
<dbReference type="InterPro" id="IPR036249">
    <property type="entry name" value="Thioredoxin-like_sf"/>
</dbReference>
<accession>A0AAP2D6S2</accession>
<reference evidence="4 5" key="1">
    <citation type="submission" date="2021-05" db="EMBL/GenBank/DDBJ databases">
        <title>A Polyphasic approach of four new species of the genus Ohtaekwangia: Ohtaekwangia histidinii sp. nov., Ohtaekwangia cretensis sp. nov., Ohtaekwangia indiensis sp. nov., Ohtaekwangia reichenbachii sp. nov. from diverse environment.</title>
        <authorList>
            <person name="Octaviana S."/>
        </authorList>
    </citation>
    <scope>NUCLEOTIDE SEQUENCE [LARGE SCALE GENOMIC DNA]</scope>
    <source>
        <strain evidence="4 5">PWU37</strain>
    </source>
</reference>
<dbReference type="AlphaFoldDB" id="A0AAP2D6S2"/>
<dbReference type="Pfam" id="PF13899">
    <property type="entry name" value="Thioredoxin_7"/>
    <property type="match status" value="1"/>
</dbReference>
<dbReference type="PANTHER" id="PTHR15337:SF11">
    <property type="entry name" value="THIOREDOXIN DOMAIN-CONTAINING PROTEIN"/>
    <property type="match status" value="1"/>
</dbReference>
<keyword evidence="5" id="KW-1185">Reference proteome</keyword>
<evidence type="ECO:0000256" key="1">
    <source>
        <dbReference type="ARBA" id="ARBA00022729"/>
    </source>
</evidence>
<dbReference type="SUPFAM" id="SSF52833">
    <property type="entry name" value="Thioredoxin-like"/>
    <property type="match status" value="1"/>
</dbReference>
<dbReference type="InterPro" id="IPR051099">
    <property type="entry name" value="AGR/TXD"/>
</dbReference>
<sequence length="144" mass="16580">MKVFVSIIAFLLCGPATWLNDFEQARTLAHEQNKLILLNFSGSDWCGPCIKMKREIFEAAEFQSYADQHLVLVRADFPRQKKNQPDARQQERNEKLAERYNPTGKFPLTLLMTADGEVIREWNGYSHGSVSEFINQLHESPHGK</sequence>
<evidence type="ECO:0000259" key="3">
    <source>
        <dbReference type="PROSITE" id="PS51352"/>
    </source>
</evidence>
<dbReference type="Gene3D" id="3.40.30.10">
    <property type="entry name" value="Glutaredoxin"/>
    <property type="match status" value="1"/>
</dbReference>
<dbReference type="RefSeq" id="WP_254089685.1">
    <property type="nucleotide sequence ID" value="NZ_JAHESC010000008.1"/>
</dbReference>
<organism evidence="4 5">
    <name type="scientific">Dawidia soli</name>
    <dbReference type="NCBI Taxonomy" id="2782352"/>
    <lineage>
        <taxon>Bacteria</taxon>
        <taxon>Pseudomonadati</taxon>
        <taxon>Bacteroidota</taxon>
        <taxon>Cytophagia</taxon>
        <taxon>Cytophagales</taxon>
        <taxon>Chryseotaleaceae</taxon>
        <taxon>Dawidia</taxon>
    </lineage>
</organism>
<gene>
    <name evidence="4" type="ORF">KK078_07780</name>
</gene>
<proteinExistence type="predicted"/>
<evidence type="ECO:0000256" key="2">
    <source>
        <dbReference type="SAM" id="MobiDB-lite"/>
    </source>
</evidence>
<feature type="region of interest" description="Disordered" evidence="2">
    <location>
        <begin position="80"/>
        <end position="100"/>
    </location>
</feature>
<protein>
    <submittedName>
        <fullName evidence="4">Thioredoxin family protein</fullName>
    </submittedName>
</protein>